<reference evidence="2 3" key="1">
    <citation type="submission" date="2017-06" db="EMBL/GenBank/DDBJ databases">
        <title>Genome sequencing of Fusobacterium nucleatum subsp. polymorphum KCOM 1232 (=ChDC F37).</title>
        <authorList>
            <person name="Kook J.-K."/>
            <person name="Park S.-N."/>
            <person name="Lim Y.K."/>
            <person name="Roh H."/>
        </authorList>
    </citation>
    <scope>NUCLEOTIDE SEQUENCE [LARGE SCALE GENOMIC DNA]</scope>
    <source>
        <strain evidence="3">KCOM 1232 ( ChDC F37)</strain>
    </source>
</reference>
<gene>
    <name evidence="2" type="ORF">RN96_07675</name>
</gene>
<dbReference type="AlphaFoldDB" id="A0A2B7YJC0"/>
<protein>
    <submittedName>
        <fullName evidence="2">Uncharacterized protein</fullName>
    </submittedName>
</protein>
<evidence type="ECO:0000313" key="3">
    <source>
        <dbReference type="Proteomes" id="UP000222862"/>
    </source>
</evidence>
<dbReference type="RefSeq" id="WP_098703000.1">
    <property type="nucleotide sequence ID" value="NZ_NJGI01000004.1"/>
</dbReference>
<organism evidence="2 3">
    <name type="scientific">Fusobacterium nucleatum subsp. polymorphum</name>
    <name type="common">Fusobacterium polymorphum</name>
    <dbReference type="NCBI Taxonomy" id="76857"/>
    <lineage>
        <taxon>Bacteria</taxon>
        <taxon>Fusobacteriati</taxon>
        <taxon>Fusobacteriota</taxon>
        <taxon>Fusobacteriia</taxon>
        <taxon>Fusobacteriales</taxon>
        <taxon>Fusobacteriaceae</taxon>
        <taxon>Fusobacterium</taxon>
    </lineage>
</organism>
<name>A0A2B7YJC0_FUSNP</name>
<evidence type="ECO:0000313" key="2">
    <source>
        <dbReference type="EMBL" id="PGH20948.1"/>
    </source>
</evidence>
<proteinExistence type="predicted"/>
<dbReference type="Proteomes" id="UP000222862">
    <property type="component" value="Unassembled WGS sequence"/>
</dbReference>
<comment type="caution">
    <text evidence="2">The sequence shown here is derived from an EMBL/GenBank/DDBJ whole genome shotgun (WGS) entry which is preliminary data.</text>
</comment>
<dbReference type="EMBL" id="NJGI01000004">
    <property type="protein sequence ID" value="PGH20948.1"/>
    <property type="molecule type" value="Genomic_DNA"/>
</dbReference>
<feature type="coiled-coil region" evidence="1">
    <location>
        <begin position="181"/>
        <end position="219"/>
    </location>
</feature>
<keyword evidence="1" id="KW-0175">Coiled coil</keyword>
<sequence>MEKEKNTLYLENVNKIVERAFNSKKPEIEIEKVIEKPFETLINESKILLNIKKEIEITLKNADDAKKEVMRAGTNDNKDSFFSNPFSKTYSEDSMIKIQEATYYLSDVVINITKNQTIFWDYLKKISEITKFLFNLGISNIATNNIVVNYLEKKLSDASKEELDDLAREEIENVVKRLKKQQELESRYEDFKKHIKEEMKEYQKLIFELTNEFKILKEEIRALKK</sequence>
<accession>A0A2B7YJC0</accession>
<evidence type="ECO:0000256" key="1">
    <source>
        <dbReference type="SAM" id="Coils"/>
    </source>
</evidence>